<dbReference type="EMBL" id="FOJA01000001">
    <property type="protein sequence ID" value="SEW25016.1"/>
    <property type="molecule type" value="Genomic_DNA"/>
</dbReference>
<dbReference type="GO" id="GO:0000160">
    <property type="term" value="P:phosphorelay signal transduction system"/>
    <property type="evidence" value="ECO:0007669"/>
    <property type="project" value="InterPro"/>
</dbReference>
<feature type="domain" description="Response regulatory" evidence="3">
    <location>
        <begin position="19"/>
        <end position="135"/>
    </location>
</feature>
<dbReference type="Proteomes" id="UP000198518">
    <property type="component" value="Unassembled WGS sequence"/>
</dbReference>
<organism evidence="5 6">
    <name type="scientific">Halobacterium jilantaiense</name>
    <dbReference type="NCBI Taxonomy" id="355548"/>
    <lineage>
        <taxon>Archaea</taxon>
        <taxon>Methanobacteriati</taxon>
        <taxon>Methanobacteriota</taxon>
        <taxon>Stenosarchaea group</taxon>
        <taxon>Halobacteria</taxon>
        <taxon>Halobacteriales</taxon>
        <taxon>Halobacteriaceae</taxon>
        <taxon>Halobacterium</taxon>
    </lineage>
</organism>
<feature type="modified residue" description="4-aspartylphosphate" evidence="2">
    <location>
        <position position="70"/>
    </location>
</feature>
<evidence type="ECO:0000256" key="2">
    <source>
        <dbReference type="PROSITE-ProRule" id="PRU00169"/>
    </source>
</evidence>
<feature type="domain" description="PAS" evidence="4">
    <location>
        <begin position="150"/>
        <end position="220"/>
    </location>
</feature>
<proteinExistence type="predicted"/>
<sequence>MDTGNRASETGDPAASVIRVLHVEDDEAFADLTATYLERDDGGAPLSVRTVTDPQAALGLVADVDCVVSDYEMHSMDGLELLEAVREDHPELPFVLFTGRGNEGIASDAISAGVTDYIQKDTGTDQYAVLANTVRNAVSRRRAHEAAERGEQRLRRALDLLPQCVLVKTLDGEYLLVNESGAENYGMTPEEVEGRMESELVPDDLVERFRREDEQVIESGEPLYVPEQHVDDEHGGERVEEVHKIPFDAPGTDEPAVLTVVADVTESYERRHRLAGAATRIGDALAELNADDTDVDRLESILEDARAYAVGDCESLGDAE</sequence>
<dbReference type="Pfam" id="PF08448">
    <property type="entry name" value="PAS_4"/>
    <property type="match status" value="1"/>
</dbReference>
<dbReference type="InterPro" id="IPR001789">
    <property type="entry name" value="Sig_transdc_resp-reg_receiver"/>
</dbReference>
<dbReference type="STRING" id="355548.SAMN04487945_2501"/>
<keyword evidence="6" id="KW-1185">Reference proteome</keyword>
<gene>
    <name evidence="5" type="ORF">SAMN04487945_2501</name>
</gene>
<keyword evidence="1 2" id="KW-0597">Phosphoprotein</keyword>
<dbReference type="PROSITE" id="PS50110">
    <property type="entry name" value="RESPONSE_REGULATORY"/>
    <property type="match status" value="1"/>
</dbReference>
<protein>
    <submittedName>
        <fullName evidence="5">PAS domain S-box-containing protein</fullName>
    </submittedName>
</protein>
<dbReference type="Pfam" id="PF00072">
    <property type="entry name" value="Response_reg"/>
    <property type="match status" value="1"/>
</dbReference>
<dbReference type="InterPro" id="IPR011006">
    <property type="entry name" value="CheY-like_superfamily"/>
</dbReference>
<dbReference type="PROSITE" id="PS50112">
    <property type="entry name" value="PAS"/>
    <property type="match status" value="1"/>
</dbReference>
<evidence type="ECO:0000256" key="1">
    <source>
        <dbReference type="ARBA" id="ARBA00022553"/>
    </source>
</evidence>
<dbReference type="Gene3D" id="3.40.50.2300">
    <property type="match status" value="1"/>
</dbReference>
<dbReference type="PANTHER" id="PTHR44591">
    <property type="entry name" value="STRESS RESPONSE REGULATOR PROTEIN 1"/>
    <property type="match status" value="1"/>
</dbReference>
<dbReference type="Gene3D" id="3.30.450.20">
    <property type="entry name" value="PAS domain"/>
    <property type="match status" value="1"/>
</dbReference>
<dbReference type="OrthoDB" id="8127at2157"/>
<dbReference type="InterPro" id="IPR000014">
    <property type="entry name" value="PAS"/>
</dbReference>
<dbReference type="SUPFAM" id="SSF52172">
    <property type="entry name" value="CheY-like"/>
    <property type="match status" value="1"/>
</dbReference>
<dbReference type="CDD" id="cd00156">
    <property type="entry name" value="REC"/>
    <property type="match status" value="1"/>
</dbReference>
<dbReference type="RefSeq" id="WP_089669726.1">
    <property type="nucleotide sequence ID" value="NZ_FOJA01000001.1"/>
</dbReference>
<dbReference type="SMART" id="SM00091">
    <property type="entry name" value="PAS"/>
    <property type="match status" value="1"/>
</dbReference>
<dbReference type="SUPFAM" id="SSF55785">
    <property type="entry name" value="PYP-like sensor domain (PAS domain)"/>
    <property type="match status" value="1"/>
</dbReference>
<evidence type="ECO:0000259" key="4">
    <source>
        <dbReference type="PROSITE" id="PS50112"/>
    </source>
</evidence>
<evidence type="ECO:0000313" key="6">
    <source>
        <dbReference type="Proteomes" id="UP000198518"/>
    </source>
</evidence>
<accession>A0A1I0QDI1</accession>
<dbReference type="NCBIfam" id="TIGR00229">
    <property type="entry name" value="sensory_box"/>
    <property type="match status" value="1"/>
</dbReference>
<dbReference type="InterPro" id="IPR013656">
    <property type="entry name" value="PAS_4"/>
</dbReference>
<name>A0A1I0QDI1_9EURY</name>
<dbReference type="InterPro" id="IPR035965">
    <property type="entry name" value="PAS-like_dom_sf"/>
</dbReference>
<evidence type="ECO:0000313" key="5">
    <source>
        <dbReference type="EMBL" id="SEW25016.1"/>
    </source>
</evidence>
<dbReference type="InterPro" id="IPR050595">
    <property type="entry name" value="Bact_response_regulator"/>
</dbReference>
<dbReference type="CDD" id="cd00130">
    <property type="entry name" value="PAS"/>
    <property type="match status" value="1"/>
</dbReference>
<reference evidence="5 6" key="1">
    <citation type="submission" date="2016-10" db="EMBL/GenBank/DDBJ databases">
        <authorList>
            <person name="de Groot N.N."/>
        </authorList>
    </citation>
    <scope>NUCLEOTIDE SEQUENCE [LARGE SCALE GENOMIC DNA]</scope>
    <source>
        <strain evidence="5 6">CGMCC 1.5337</strain>
    </source>
</reference>
<dbReference type="AlphaFoldDB" id="A0A1I0QDI1"/>
<evidence type="ECO:0000259" key="3">
    <source>
        <dbReference type="PROSITE" id="PS50110"/>
    </source>
</evidence>
<dbReference type="PANTHER" id="PTHR44591:SF3">
    <property type="entry name" value="RESPONSE REGULATORY DOMAIN-CONTAINING PROTEIN"/>
    <property type="match status" value="1"/>
</dbReference>
<dbReference type="SMART" id="SM00448">
    <property type="entry name" value="REC"/>
    <property type="match status" value="1"/>
</dbReference>